<dbReference type="Pfam" id="PF04055">
    <property type="entry name" value="Radical_SAM"/>
    <property type="match status" value="1"/>
</dbReference>
<dbReference type="PANTHER" id="PTHR43409">
    <property type="entry name" value="ANAEROBIC MAGNESIUM-PROTOPORPHYRIN IX MONOMETHYL ESTER CYCLASE-RELATED"/>
    <property type="match status" value="1"/>
</dbReference>
<dbReference type="OrthoDB" id="9804952at2"/>
<dbReference type="Gene3D" id="3.80.30.20">
    <property type="entry name" value="tm_1862 like domain"/>
    <property type="match status" value="1"/>
</dbReference>
<name>A0A2Z6B0M8_9BACT</name>
<dbReference type="GO" id="GO:0046872">
    <property type="term" value="F:metal ion binding"/>
    <property type="evidence" value="ECO:0007669"/>
    <property type="project" value="UniProtKB-KW"/>
</dbReference>
<comment type="cofactor">
    <cofactor evidence="1">
        <name>[4Fe-4S] cluster</name>
        <dbReference type="ChEBI" id="CHEBI:49883"/>
    </cofactor>
</comment>
<evidence type="ECO:0000259" key="6">
    <source>
        <dbReference type="PROSITE" id="PS51332"/>
    </source>
</evidence>
<dbReference type="InterPro" id="IPR036724">
    <property type="entry name" value="Cobalamin-bd_sf"/>
</dbReference>
<dbReference type="SMART" id="SM00729">
    <property type="entry name" value="Elp3"/>
    <property type="match status" value="1"/>
</dbReference>
<keyword evidence="2" id="KW-0949">S-adenosyl-L-methionine</keyword>
<dbReference type="GO" id="GO:0005829">
    <property type="term" value="C:cytosol"/>
    <property type="evidence" value="ECO:0007669"/>
    <property type="project" value="TreeGrafter"/>
</dbReference>
<reference evidence="8 9" key="1">
    <citation type="journal article" date="2018" name="Sci. Adv.">
        <title>Multi-heme cytochromes provide a pathway for survival in energy-limited environments.</title>
        <authorList>
            <person name="Deng X."/>
            <person name="Dohmae N."/>
            <person name="Nealson K.H."/>
            <person name="Hashimoto K."/>
            <person name="Okamoto A."/>
        </authorList>
    </citation>
    <scope>NUCLEOTIDE SEQUENCE [LARGE SCALE GENOMIC DNA]</scope>
    <source>
        <strain evidence="8 9">IS5</strain>
    </source>
</reference>
<organism evidence="8 9">
    <name type="scientific">Desulfovibrio ferrophilus</name>
    <dbReference type="NCBI Taxonomy" id="241368"/>
    <lineage>
        <taxon>Bacteria</taxon>
        <taxon>Pseudomonadati</taxon>
        <taxon>Thermodesulfobacteriota</taxon>
        <taxon>Desulfovibrionia</taxon>
        <taxon>Desulfovibrionales</taxon>
        <taxon>Desulfovibrionaceae</taxon>
        <taxon>Desulfovibrio</taxon>
    </lineage>
</organism>
<dbReference type="Gene3D" id="1.25.40.10">
    <property type="entry name" value="Tetratricopeptide repeat domain"/>
    <property type="match status" value="1"/>
</dbReference>
<keyword evidence="5" id="KW-0411">Iron-sulfur</keyword>
<sequence length="578" mass="64670">MPAPKVALIYAYWLEERTHTEDIRSVPIGTYAIAAACIQAGYEVRVFDWHGKRGFEDDMEAELRSFAPDVVGFTVLQANRFGALEIAALAKRVLSDVPVVFGGISATALWDFFLRHYPQLDAVVLGEGDVTMPELVAALCAGDDLASVAGIAYRGPQGPCCSAVRPPVKNLDDLPIPARWFRYNHLALTRGCPGRCTFCGSPDFWGPRVRFRSAKHFVDEMQLLVEQGIDNLYVSDDTFTLDKGRVIEVCREILDRGLDVQWQAISRVNAVDAEVLGWMRRAGCIQISFGVESGDTEIRDFLNKNIREEDVVRAFALSHSVGILARAYFIYGCPGESEATVDRTLALIDRIRPLVCHFFILSIFPGTALYERYKQQTGATDDIWLERIEDIKYFQTDETLDLETVERFGNRLRSEYGVRLPEYAARVELSGDPELAVRHADFLARLGMTFHDGDYSSNPLVNDPLSVAEVLYRRALDYHPDATAALGLGLILQKRREYPESVRALALGLTANEGHPKLCMALAVSLMNLGEFGKALSFLLPFEDNPQALQYAALCFRNMGEREHESRTLERLRGLQKG</sequence>
<evidence type="ECO:0000256" key="2">
    <source>
        <dbReference type="ARBA" id="ARBA00022691"/>
    </source>
</evidence>
<keyword evidence="4" id="KW-0408">Iron</keyword>
<dbReference type="SFLD" id="SFLDS00029">
    <property type="entry name" value="Radical_SAM"/>
    <property type="match status" value="1"/>
</dbReference>
<dbReference type="PROSITE" id="PS51332">
    <property type="entry name" value="B12_BINDING"/>
    <property type="match status" value="1"/>
</dbReference>
<dbReference type="GO" id="GO:0051539">
    <property type="term" value="F:4 iron, 4 sulfur cluster binding"/>
    <property type="evidence" value="ECO:0007669"/>
    <property type="project" value="UniProtKB-KW"/>
</dbReference>
<dbReference type="PANTHER" id="PTHR43409:SF16">
    <property type="entry name" value="SLR0320 PROTEIN"/>
    <property type="match status" value="1"/>
</dbReference>
<feature type="domain" description="B12-binding" evidence="6">
    <location>
        <begin position="1"/>
        <end position="146"/>
    </location>
</feature>
<dbReference type="PROSITE" id="PS51918">
    <property type="entry name" value="RADICAL_SAM"/>
    <property type="match status" value="1"/>
</dbReference>
<evidence type="ECO:0000259" key="7">
    <source>
        <dbReference type="PROSITE" id="PS51918"/>
    </source>
</evidence>
<dbReference type="CDD" id="cd01335">
    <property type="entry name" value="Radical_SAM"/>
    <property type="match status" value="1"/>
</dbReference>
<protein>
    <submittedName>
        <fullName evidence="8">Radical SAM domain protein</fullName>
    </submittedName>
</protein>
<evidence type="ECO:0000256" key="3">
    <source>
        <dbReference type="ARBA" id="ARBA00022723"/>
    </source>
</evidence>
<dbReference type="EMBL" id="AP017378">
    <property type="protein sequence ID" value="BBD09034.1"/>
    <property type="molecule type" value="Genomic_DNA"/>
</dbReference>
<dbReference type="SFLD" id="SFLDG01123">
    <property type="entry name" value="methyltransferase_(Class_B)"/>
    <property type="match status" value="1"/>
</dbReference>
<dbReference type="InterPro" id="IPR011990">
    <property type="entry name" value="TPR-like_helical_dom_sf"/>
</dbReference>
<keyword evidence="3" id="KW-0479">Metal-binding</keyword>
<evidence type="ECO:0000313" key="9">
    <source>
        <dbReference type="Proteomes" id="UP000269883"/>
    </source>
</evidence>
<dbReference type="SUPFAM" id="SSF52242">
    <property type="entry name" value="Cobalamin (vitamin B12)-binding domain"/>
    <property type="match status" value="1"/>
</dbReference>
<feature type="domain" description="Radical SAM core" evidence="7">
    <location>
        <begin position="178"/>
        <end position="403"/>
    </location>
</feature>
<keyword evidence="9" id="KW-1185">Reference proteome</keyword>
<dbReference type="Gene3D" id="3.40.50.280">
    <property type="entry name" value="Cobalamin-binding domain"/>
    <property type="match status" value="1"/>
</dbReference>
<dbReference type="SUPFAM" id="SSF48452">
    <property type="entry name" value="TPR-like"/>
    <property type="match status" value="1"/>
</dbReference>
<dbReference type="SUPFAM" id="SSF102114">
    <property type="entry name" value="Radical SAM enzymes"/>
    <property type="match status" value="1"/>
</dbReference>
<evidence type="ECO:0000256" key="5">
    <source>
        <dbReference type="ARBA" id="ARBA00023014"/>
    </source>
</evidence>
<dbReference type="KEGG" id="dfl:DFE_2308"/>
<proteinExistence type="predicted"/>
<dbReference type="GO" id="GO:0003824">
    <property type="term" value="F:catalytic activity"/>
    <property type="evidence" value="ECO:0007669"/>
    <property type="project" value="InterPro"/>
</dbReference>
<dbReference type="SFLD" id="SFLDG01082">
    <property type="entry name" value="B12-binding_domain_containing"/>
    <property type="match status" value="1"/>
</dbReference>
<evidence type="ECO:0000256" key="1">
    <source>
        <dbReference type="ARBA" id="ARBA00001966"/>
    </source>
</evidence>
<dbReference type="Proteomes" id="UP000269883">
    <property type="component" value="Chromosome"/>
</dbReference>
<dbReference type="InterPro" id="IPR023404">
    <property type="entry name" value="rSAM_horseshoe"/>
</dbReference>
<evidence type="ECO:0000256" key="4">
    <source>
        <dbReference type="ARBA" id="ARBA00023004"/>
    </source>
</evidence>
<gene>
    <name evidence="8" type="ORF">DFE_2308</name>
</gene>
<dbReference type="InterPro" id="IPR006638">
    <property type="entry name" value="Elp3/MiaA/NifB-like_rSAM"/>
</dbReference>
<dbReference type="Pfam" id="PF02310">
    <property type="entry name" value="B12-binding"/>
    <property type="match status" value="1"/>
</dbReference>
<dbReference type="RefSeq" id="WP_126379665.1">
    <property type="nucleotide sequence ID" value="NZ_AP017378.1"/>
</dbReference>
<dbReference type="InterPro" id="IPR007197">
    <property type="entry name" value="rSAM"/>
</dbReference>
<dbReference type="InterPro" id="IPR034466">
    <property type="entry name" value="Methyltransferase_Class_B"/>
</dbReference>
<dbReference type="InterPro" id="IPR051198">
    <property type="entry name" value="BchE-like"/>
</dbReference>
<dbReference type="CDD" id="cd02068">
    <property type="entry name" value="radical_SAM_B12_BD"/>
    <property type="match status" value="1"/>
</dbReference>
<dbReference type="AlphaFoldDB" id="A0A2Z6B0M8"/>
<dbReference type="InterPro" id="IPR006158">
    <property type="entry name" value="Cobalamin-bd"/>
</dbReference>
<accession>A0A2Z6B0M8</accession>
<dbReference type="GO" id="GO:0031419">
    <property type="term" value="F:cobalamin binding"/>
    <property type="evidence" value="ECO:0007669"/>
    <property type="project" value="InterPro"/>
</dbReference>
<evidence type="ECO:0000313" key="8">
    <source>
        <dbReference type="EMBL" id="BBD09034.1"/>
    </source>
</evidence>
<dbReference type="InterPro" id="IPR058240">
    <property type="entry name" value="rSAM_sf"/>
</dbReference>